<evidence type="ECO:0000256" key="2">
    <source>
        <dbReference type="ARBA" id="ARBA00022605"/>
    </source>
</evidence>
<comment type="pathway">
    <text evidence="4">Amino-acid biosynthesis.</text>
</comment>
<dbReference type="EMBL" id="CP097966">
    <property type="protein sequence ID" value="URQ62930.1"/>
    <property type="molecule type" value="Genomic_DNA"/>
</dbReference>
<evidence type="ECO:0000256" key="3">
    <source>
        <dbReference type="ARBA" id="ARBA00023102"/>
    </source>
</evidence>
<accession>A0A9Q8X1T1</accession>
<organism evidence="6 7">
    <name type="scientific">SAR86 cluster bacterium</name>
    <dbReference type="NCBI Taxonomy" id="2030880"/>
    <lineage>
        <taxon>Bacteria</taxon>
        <taxon>Pseudomonadati</taxon>
        <taxon>Pseudomonadota</taxon>
        <taxon>Gammaproteobacteria</taxon>
        <taxon>SAR86 cluster</taxon>
    </lineage>
</organism>
<dbReference type="InterPro" id="IPR013785">
    <property type="entry name" value="Aldolase_TIM"/>
</dbReference>
<dbReference type="SUPFAM" id="SSF51366">
    <property type="entry name" value="Ribulose-phoshate binding barrel"/>
    <property type="match status" value="1"/>
</dbReference>
<gene>
    <name evidence="6" type="ORF">M9B40_04190</name>
</gene>
<comment type="similarity">
    <text evidence="1 5">Belongs to the HisA/HisF family.</text>
</comment>
<dbReference type="GO" id="GO:0000105">
    <property type="term" value="P:L-histidine biosynthetic process"/>
    <property type="evidence" value="ECO:0007669"/>
    <property type="project" value="UniProtKB-KW"/>
</dbReference>
<evidence type="ECO:0000256" key="5">
    <source>
        <dbReference type="RuleBase" id="RU003657"/>
    </source>
</evidence>
<proteinExistence type="inferred from homology"/>
<dbReference type="AlphaFoldDB" id="A0A9Q8X1T1"/>
<dbReference type="GO" id="GO:0000107">
    <property type="term" value="F:imidazoleglycerol-phosphate synthase activity"/>
    <property type="evidence" value="ECO:0007669"/>
    <property type="project" value="TreeGrafter"/>
</dbReference>
<sequence length="256" mass="29458">MLKKRIIFTLHYDKGFFNLSRNFRLQKIGDLNWLLKNYNFLKIAESIDELIIIDVSRDNREHDKFLENVSEITKNIFVPVCLGGGIRTLEYAKKLFESGADKINLNTSLFHDPSLVDEISKTYGAQAIIGHIDFRKKENDYYVYTNNGAKEFSKIDMAFMEKILELNFGELLLHSMDKDGTGMNFDYEIMKHLPKNNKKPLIFSGGAGNYHHLKEGLAHKDIDAVSTANLLNFVGDGLINARKIMLDEKYPLAKWE</sequence>
<keyword evidence="3 5" id="KW-0368">Histidine biosynthesis</keyword>
<dbReference type="InterPro" id="IPR006062">
    <property type="entry name" value="His_biosynth"/>
</dbReference>
<dbReference type="Gene3D" id="3.20.20.70">
    <property type="entry name" value="Aldolase class I"/>
    <property type="match status" value="1"/>
</dbReference>
<evidence type="ECO:0000313" key="6">
    <source>
        <dbReference type="EMBL" id="URQ62930.1"/>
    </source>
</evidence>
<dbReference type="Pfam" id="PF00977">
    <property type="entry name" value="His_biosynth"/>
    <property type="match status" value="1"/>
</dbReference>
<evidence type="ECO:0000313" key="7">
    <source>
        <dbReference type="Proteomes" id="UP001056381"/>
    </source>
</evidence>
<dbReference type="InterPro" id="IPR011060">
    <property type="entry name" value="RibuloseP-bd_barrel"/>
</dbReference>
<dbReference type="InterPro" id="IPR050064">
    <property type="entry name" value="IGPS_HisA/HisF"/>
</dbReference>
<protein>
    <submittedName>
        <fullName evidence="6">HisA/HisF-related TIM barrel protein</fullName>
    </submittedName>
</protein>
<keyword evidence="7" id="KW-1185">Reference proteome</keyword>
<reference evidence="6" key="1">
    <citation type="submission" date="2022-05" db="EMBL/GenBank/DDBJ databases">
        <title>Single-amplified genomics reveal most streamlined microbe among free-living bacteria.</title>
        <authorList>
            <person name="Roda-Garcia J."/>
            <person name="Haro-Moreno J.M."/>
            <person name="Rodriguez-Valera F."/>
            <person name="Almagro-Moreno S."/>
            <person name="Lopez-Perez M."/>
        </authorList>
    </citation>
    <scope>NUCLEOTIDE SEQUENCE</scope>
    <source>
        <strain evidence="6">TMED112-D2-2</strain>
    </source>
</reference>
<dbReference type="Proteomes" id="UP001056381">
    <property type="component" value="Chromosome"/>
</dbReference>
<dbReference type="PANTHER" id="PTHR21235">
    <property type="entry name" value="IMIDAZOLE GLYCEROL PHOSPHATE SYNTHASE SUBUNIT HISF/H IGP SYNTHASE SUBUNIT HISF/H"/>
    <property type="match status" value="1"/>
</dbReference>
<evidence type="ECO:0000256" key="1">
    <source>
        <dbReference type="ARBA" id="ARBA00009667"/>
    </source>
</evidence>
<evidence type="ECO:0000256" key="4">
    <source>
        <dbReference type="ARBA" id="ARBA00029440"/>
    </source>
</evidence>
<dbReference type="PANTHER" id="PTHR21235:SF2">
    <property type="entry name" value="IMIDAZOLE GLYCEROL PHOSPHATE SYNTHASE HISHF"/>
    <property type="match status" value="1"/>
</dbReference>
<keyword evidence="2 5" id="KW-0028">Amino-acid biosynthesis</keyword>
<name>A0A9Q8X1T1_9GAMM</name>